<name>A0A1F7W7F2_9BACT</name>
<evidence type="ECO:0000313" key="3">
    <source>
        <dbReference type="Proteomes" id="UP000177331"/>
    </source>
</evidence>
<evidence type="ECO:0000256" key="1">
    <source>
        <dbReference type="SAM" id="Phobius"/>
    </source>
</evidence>
<dbReference type="Proteomes" id="UP000177331">
    <property type="component" value="Unassembled WGS sequence"/>
</dbReference>
<proteinExistence type="predicted"/>
<keyword evidence="1" id="KW-1133">Transmembrane helix</keyword>
<reference evidence="2 3" key="1">
    <citation type="journal article" date="2016" name="Nat. Commun.">
        <title>Thousands of microbial genomes shed light on interconnected biogeochemical processes in an aquifer system.</title>
        <authorList>
            <person name="Anantharaman K."/>
            <person name="Brown C.T."/>
            <person name="Hug L.A."/>
            <person name="Sharon I."/>
            <person name="Castelle C.J."/>
            <person name="Probst A.J."/>
            <person name="Thomas B.C."/>
            <person name="Singh A."/>
            <person name="Wilkins M.J."/>
            <person name="Karaoz U."/>
            <person name="Brodie E.L."/>
            <person name="Williams K.H."/>
            <person name="Hubbard S.S."/>
            <person name="Banfield J.F."/>
        </authorList>
    </citation>
    <scope>NUCLEOTIDE SEQUENCE [LARGE SCALE GENOMIC DNA]</scope>
</reference>
<dbReference type="STRING" id="1802421.A2318_02040"/>
<evidence type="ECO:0000313" key="2">
    <source>
        <dbReference type="EMBL" id="OGL98014.1"/>
    </source>
</evidence>
<feature type="transmembrane region" description="Helical" evidence="1">
    <location>
        <begin position="35"/>
        <end position="59"/>
    </location>
</feature>
<keyword evidence="1" id="KW-0472">Membrane</keyword>
<protein>
    <recommendedName>
        <fullName evidence="4">POTRA domain-containing protein</fullName>
    </recommendedName>
</protein>
<organism evidence="2 3">
    <name type="scientific">Candidatus Uhrbacteria bacterium RIFOXYB2_FULL_45_11</name>
    <dbReference type="NCBI Taxonomy" id="1802421"/>
    <lineage>
        <taxon>Bacteria</taxon>
        <taxon>Candidatus Uhriibacteriota</taxon>
    </lineage>
</organism>
<gene>
    <name evidence="2" type="ORF">A2318_02040</name>
</gene>
<dbReference type="AlphaFoldDB" id="A0A1F7W7F2"/>
<keyword evidence="1" id="KW-0812">Transmembrane</keyword>
<sequence length="275" mass="32082">MQKRNHFHRLQQKRYSRGTYRNPYFQAPKPQNSKYLFLFCGSLFLCMAFSIYIFAYPAFAIRSVEVRGLHPSSNMQMEEEIRQYLSQSHVFFFHNTNRFLFSKKKLQDFLGQTFAFDQLTISLKKQTLSLTVKERTSDIVWKTDKELYLADLKGIITKKIDALDEKTPLPIMIDRNGKSIAIGEQILSETQIKNILSFHQLLFAQGISFTETQIDLQVGKWIGVLTTQGYTILFDPDGDLNAQSDRLSVLLKDTLKDLSKLQYIDLRFGDHVYYK</sequence>
<dbReference type="EMBL" id="MGFD01000032">
    <property type="protein sequence ID" value="OGL98014.1"/>
    <property type="molecule type" value="Genomic_DNA"/>
</dbReference>
<evidence type="ECO:0008006" key="4">
    <source>
        <dbReference type="Google" id="ProtNLM"/>
    </source>
</evidence>
<accession>A0A1F7W7F2</accession>
<comment type="caution">
    <text evidence="2">The sequence shown here is derived from an EMBL/GenBank/DDBJ whole genome shotgun (WGS) entry which is preliminary data.</text>
</comment>